<dbReference type="InterPro" id="IPR002676">
    <property type="entry name" value="RimM_N"/>
</dbReference>
<dbReference type="Pfam" id="PF01782">
    <property type="entry name" value="RimM"/>
    <property type="match status" value="1"/>
</dbReference>
<dbReference type="AlphaFoldDB" id="A0AB34JW05"/>
<sequence>MWLTFIASRATGPSHALSPTAFSITARGTASCSTALPEAQPTFRAPTHVRFAARSPAPLLSARHAFASPPGGEGQPDRTKRERRNKYARFSKAEEVQGSLRFSNVNSAREGSGQGCTEQEVSTNTGHAGRERGVWTYPDAAQIDQRDPASFGFTEVGVVLGAHGTRGELRVKSDSDFAVERLCTPGKLWLRRPRRRAPRELGLLSGRKGPGNGMWLLMLEGVGTRDAAAALRGASLHVRRELQPTLREDEILLWQLEGLTVVRATRGSKSFNDGEVLGKISGVIPREEITGDPHLGHDLLEIEKTAVPRNVNEDGVNIPYQEENEFENARDRVLIPYVDEIVTEVRLEDGVVLICPPEGLLDLVQPKKVSRVVVRGLLPQYAESLHGSDGRAQEPGLDQPLDMDIQKCDPE</sequence>
<dbReference type="InterPro" id="IPR011961">
    <property type="entry name" value="RimM"/>
</dbReference>
<keyword evidence="8" id="KW-1185">Reference proteome</keyword>
<evidence type="ECO:0000256" key="4">
    <source>
        <dbReference type="ARBA" id="ARBA00023186"/>
    </source>
</evidence>
<evidence type="ECO:0000256" key="2">
    <source>
        <dbReference type="ARBA" id="ARBA00022517"/>
    </source>
</evidence>
<dbReference type="HAMAP" id="MF_00014">
    <property type="entry name" value="Ribosome_mat_RimM"/>
    <property type="match status" value="1"/>
</dbReference>
<dbReference type="Gene3D" id="2.30.30.240">
    <property type="entry name" value="PRC-barrel domain"/>
    <property type="match status" value="1"/>
</dbReference>
<protein>
    <recommendedName>
        <fullName evidence="6">RimM N-terminal domain-containing protein</fullName>
    </recommendedName>
</protein>
<dbReference type="InterPro" id="IPR009000">
    <property type="entry name" value="Transl_B-barrel_sf"/>
</dbReference>
<reference evidence="7 8" key="1">
    <citation type="journal article" date="2024" name="Science">
        <title>Giant polyketide synthase enzymes in the biosynthesis of giant marine polyether toxins.</title>
        <authorList>
            <person name="Fallon T.R."/>
            <person name="Shende V.V."/>
            <person name="Wierzbicki I.H."/>
            <person name="Pendleton A.L."/>
            <person name="Watervoot N.F."/>
            <person name="Auber R.P."/>
            <person name="Gonzalez D.J."/>
            <person name="Wisecaver J.H."/>
            <person name="Moore B.S."/>
        </authorList>
    </citation>
    <scope>NUCLEOTIDE SEQUENCE [LARGE SCALE GENOMIC DNA]</scope>
    <source>
        <strain evidence="7 8">12B1</strain>
    </source>
</reference>
<dbReference type="Gene3D" id="2.40.30.60">
    <property type="entry name" value="RimM"/>
    <property type="match status" value="1"/>
</dbReference>
<dbReference type="PANTHER" id="PTHR33692">
    <property type="entry name" value="RIBOSOME MATURATION FACTOR RIMM"/>
    <property type="match status" value="1"/>
</dbReference>
<feature type="domain" description="RimM N-terminal" evidence="6">
    <location>
        <begin position="156"/>
        <end position="241"/>
    </location>
</feature>
<evidence type="ECO:0000313" key="8">
    <source>
        <dbReference type="Proteomes" id="UP001515480"/>
    </source>
</evidence>
<evidence type="ECO:0000256" key="1">
    <source>
        <dbReference type="ARBA" id="ARBA00022490"/>
    </source>
</evidence>
<accession>A0AB34JW05</accession>
<dbReference type="GO" id="GO:0005840">
    <property type="term" value="C:ribosome"/>
    <property type="evidence" value="ECO:0007669"/>
    <property type="project" value="InterPro"/>
</dbReference>
<feature type="compositionally biased region" description="Polar residues" evidence="5">
    <location>
        <begin position="106"/>
        <end position="126"/>
    </location>
</feature>
<dbReference type="Proteomes" id="UP001515480">
    <property type="component" value="Unassembled WGS sequence"/>
</dbReference>
<feature type="region of interest" description="Disordered" evidence="5">
    <location>
        <begin position="63"/>
        <end position="84"/>
    </location>
</feature>
<dbReference type="GO" id="GO:0006364">
    <property type="term" value="P:rRNA processing"/>
    <property type="evidence" value="ECO:0007669"/>
    <property type="project" value="UniProtKB-KW"/>
</dbReference>
<dbReference type="PANTHER" id="PTHR33692:SF1">
    <property type="entry name" value="RIBOSOME MATURATION FACTOR RIMM"/>
    <property type="match status" value="1"/>
</dbReference>
<keyword evidence="4" id="KW-0143">Chaperone</keyword>
<dbReference type="GO" id="GO:0043022">
    <property type="term" value="F:ribosome binding"/>
    <property type="evidence" value="ECO:0007669"/>
    <property type="project" value="InterPro"/>
</dbReference>
<dbReference type="InterPro" id="IPR036976">
    <property type="entry name" value="RimM_N_sf"/>
</dbReference>
<organism evidence="7 8">
    <name type="scientific">Prymnesium parvum</name>
    <name type="common">Toxic golden alga</name>
    <dbReference type="NCBI Taxonomy" id="97485"/>
    <lineage>
        <taxon>Eukaryota</taxon>
        <taxon>Haptista</taxon>
        <taxon>Haptophyta</taxon>
        <taxon>Prymnesiophyceae</taxon>
        <taxon>Prymnesiales</taxon>
        <taxon>Prymnesiaceae</taxon>
        <taxon>Prymnesium</taxon>
    </lineage>
</organism>
<name>A0AB34JW05_PRYPA</name>
<keyword evidence="2" id="KW-0690">Ribosome biogenesis</keyword>
<feature type="region of interest" description="Disordered" evidence="5">
    <location>
        <begin position="106"/>
        <end position="131"/>
    </location>
</feature>
<gene>
    <name evidence="7" type="ORF">AB1Y20_019960</name>
</gene>
<keyword evidence="3" id="KW-0698">rRNA processing</keyword>
<evidence type="ECO:0000256" key="5">
    <source>
        <dbReference type="SAM" id="MobiDB-lite"/>
    </source>
</evidence>
<feature type="region of interest" description="Disordered" evidence="5">
    <location>
        <begin position="385"/>
        <end position="411"/>
    </location>
</feature>
<keyword evidence="1" id="KW-0963">Cytoplasm</keyword>
<evidence type="ECO:0000256" key="3">
    <source>
        <dbReference type="ARBA" id="ARBA00022552"/>
    </source>
</evidence>
<evidence type="ECO:0000313" key="7">
    <source>
        <dbReference type="EMBL" id="KAL1525087.1"/>
    </source>
</evidence>
<dbReference type="SUPFAM" id="SSF50447">
    <property type="entry name" value="Translation proteins"/>
    <property type="match status" value="1"/>
</dbReference>
<dbReference type="NCBIfam" id="TIGR02273">
    <property type="entry name" value="16S_RimM"/>
    <property type="match status" value="1"/>
</dbReference>
<comment type="caution">
    <text evidence="7">The sequence shown here is derived from an EMBL/GenBank/DDBJ whole genome shotgun (WGS) entry which is preliminary data.</text>
</comment>
<evidence type="ECO:0000259" key="6">
    <source>
        <dbReference type="Pfam" id="PF01782"/>
    </source>
</evidence>
<proteinExistence type="inferred from homology"/>
<dbReference type="EMBL" id="JBGBPQ010000004">
    <property type="protein sequence ID" value="KAL1525087.1"/>
    <property type="molecule type" value="Genomic_DNA"/>
</dbReference>